<dbReference type="EMBL" id="VSRR010110261">
    <property type="protein sequence ID" value="MPC97496.1"/>
    <property type="molecule type" value="Genomic_DNA"/>
</dbReference>
<protein>
    <submittedName>
        <fullName evidence="1">Uncharacterized protein</fullName>
    </submittedName>
</protein>
<dbReference type="AlphaFoldDB" id="A0A5B7JT78"/>
<accession>A0A5B7JT78</accession>
<proteinExistence type="predicted"/>
<name>A0A5B7JT78_PORTR</name>
<organism evidence="1 2">
    <name type="scientific">Portunus trituberculatus</name>
    <name type="common">Swimming crab</name>
    <name type="synonym">Neptunus trituberculatus</name>
    <dbReference type="NCBI Taxonomy" id="210409"/>
    <lineage>
        <taxon>Eukaryota</taxon>
        <taxon>Metazoa</taxon>
        <taxon>Ecdysozoa</taxon>
        <taxon>Arthropoda</taxon>
        <taxon>Crustacea</taxon>
        <taxon>Multicrustacea</taxon>
        <taxon>Malacostraca</taxon>
        <taxon>Eumalacostraca</taxon>
        <taxon>Eucarida</taxon>
        <taxon>Decapoda</taxon>
        <taxon>Pleocyemata</taxon>
        <taxon>Brachyura</taxon>
        <taxon>Eubrachyura</taxon>
        <taxon>Portunoidea</taxon>
        <taxon>Portunidae</taxon>
        <taxon>Portuninae</taxon>
        <taxon>Portunus</taxon>
    </lineage>
</organism>
<evidence type="ECO:0000313" key="1">
    <source>
        <dbReference type="EMBL" id="MPC97496.1"/>
    </source>
</evidence>
<comment type="caution">
    <text evidence="1">The sequence shown here is derived from an EMBL/GenBank/DDBJ whole genome shotgun (WGS) entry which is preliminary data.</text>
</comment>
<gene>
    <name evidence="1" type="ORF">E2C01_092814</name>
</gene>
<evidence type="ECO:0000313" key="2">
    <source>
        <dbReference type="Proteomes" id="UP000324222"/>
    </source>
</evidence>
<reference evidence="1 2" key="1">
    <citation type="submission" date="2019-05" db="EMBL/GenBank/DDBJ databases">
        <title>Another draft genome of Portunus trituberculatus and its Hox gene families provides insights of decapod evolution.</title>
        <authorList>
            <person name="Jeong J.-H."/>
            <person name="Song I."/>
            <person name="Kim S."/>
            <person name="Choi T."/>
            <person name="Kim D."/>
            <person name="Ryu S."/>
            <person name="Kim W."/>
        </authorList>
    </citation>
    <scope>NUCLEOTIDE SEQUENCE [LARGE SCALE GENOMIC DNA]</scope>
    <source>
        <tissue evidence="1">Muscle</tissue>
    </source>
</reference>
<sequence length="94" mass="10175">MVPAKEGNVTENNTLFQTPLLDAKARQTFYLPSDVTAAMISVSRTPPAVRQRYNDIDGTISQLKVWACGVNAQRASIPLRQTPFLLTSGALIAG</sequence>
<dbReference type="Proteomes" id="UP000324222">
    <property type="component" value="Unassembled WGS sequence"/>
</dbReference>
<keyword evidence="2" id="KW-1185">Reference proteome</keyword>